<comment type="similarity">
    <text evidence="2 10">Belongs to the TonB family.</text>
</comment>
<dbReference type="AlphaFoldDB" id="A0A2Z6I8Z5"/>
<dbReference type="InterPro" id="IPR006260">
    <property type="entry name" value="TonB/TolA_C"/>
</dbReference>
<comment type="function">
    <text evidence="10">Interacts with outer membrane receptor proteins that carry out high-affinity binding and energy dependent uptake into the periplasmic space of specific substrates. It could act to transduce energy from the cytoplasmic membrane to specific energy-requiring processes in the outer membrane, resulting in the release into the periplasm of ligands bound by these outer membrane proteins.</text>
</comment>
<protein>
    <recommendedName>
        <fullName evidence="10">Protein TonB</fullName>
    </recommendedName>
</protein>
<feature type="compositionally biased region" description="Acidic residues" evidence="11">
    <location>
        <begin position="104"/>
        <end position="118"/>
    </location>
</feature>
<organism evidence="13 14">
    <name type="scientific">Sutterella megalosphaeroides</name>
    <dbReference type="NCBI Taxonomy" id="2494234"/>
    <lineage>
        <taxon>Bacteria</taxon>
        <taxon>Pseudomonadati</taxon>
        <taxon>Pseudomonadota</taxon>
        <taxon>Betaproteobacteria</taxon>
        <taxon>Burkholderiales</taxon>
        <taxon>Sutterellaceae</taxon>
        <taxon>Sutterella</taxon>
    </lineage>
</organism>
<feature type="compositionally biased region" description="Low complexity" evidence="11">
    <location>
        <begin position="66"/>
        <end position="75"/>
    </location>
</feature>
<dbReference type="PROSITE" id="PS52015">
    <property type="entry name" value="TONB_CTD"/>
    <property type="match status" value="1"/>
</dbReference>
<keyword evidence="9 10" id="KW-0472">Membrane</keyword>
<dbReference type="InterPro" id="IPR051045">
    <property type="entry name" value="TonB-dependent_transducer"/>
</dbReference>
<evidence type="ECO:0000256" key="2">
    <source>
        <dbReference type="ARBA" id="ARBA00006555"/>
    </source>
</evidence>
<feature type="compositionally biased region" description="Acidic residues" evidence="11">
    <location>
        <begin position="79"/>
        <end position="97"/>
    </location>
</feature>
<evidence type="ECO:0000256" key="9">
    <source>
        <dbReference type="ARBA" id="ARBA00023136"/>
    </source>
</evidence>
<dbReference type="EMBL" id="AP018786">
    <property type="protein sequence ID" value="BBF22879.1"/>
    <property type="molecule type" value="Genomic_DNA"/>
</dbReference>
<dbReference type="Proteomes" id="UP000271003">
    <property type="component" value="Chromosome"/>
</dbReference>
<evidence type="ECO:0000313" key="14">
    <source>
        <dbReference type="Proteomes" id="UP000271003"/>
    </source>
</evidence>
<evidence type="ECO:0000256" key="4">
    <source>
        <dbReference type="ARBA" id="ARBA00022475"/>
    </source>
</evidence>
<feature type="region of interest" description="Disordered" evidence="11">
    <location>
        <begin position="66"/>
        <end position="174"/>
    </location>
</feature>
<evidence type="ECO:0000256" key="1">
    <source>
        <dbReference type="ARBA" id="ARBA00004383"/>
    </source>
</evidence>
<dbReference type="PANTHER" id="PTHR33446:SF2">
    <property type="entry name" value="PROTEIN TONB"/>
    <property type="match status" value="1"/>
</dbReference>
<feature type="domain" description="TonB C-terminal" evidence="12">
    <location>
        <begin position="201"/>
        <end position="290"/>
    </location>
</feature>
<evidence type="ECO:0000256" key="5">
    <source>
        <dbReference type="ARBA" id="ARBA00022519"/>
    </source>
</evidence>
<accession>A0A2Z6I8Z5</accession>
<dbReference type="GO" id="GO:0030288">
    <property type="term" value="C:outer membrane-bounded periplasmic space"/>
    <property type="evidence" value="ECO:0007669"/>
    <property type="project" value="InterPro"/>
</dbReference>
<evidence type="ECO:0000256" key="11">
    <source>
        <dbReference type="SAM" id="MobiDB-lite"/>
    </source>
</evidence>
<reference evidence="13 14" key="1">
    <citation type="journal article" date="2018" name="Int. J. Syst. Evol. Microbiol.">
        <title>Mesosutterella multiformis gen. nov., sp. nov., a member of the family Sutterellaceae and Sutterella megalosphaeroides sp. nov., isolated from human faeces.</title>
        <authorList>
            <person name="Sakamoto M."/>
            <person name="Ikeyama N."/>
            <person name="Kunihiro T."/>
            <person name="Iino T."/>
            <person name="Yuki M."/>
            <person name="Ohkuma M."/>
        </authorList>
    </citation>
    <scope>NUCLEOTIDE SEQUENCE [LARGE SCALE GENOMIC DNA]</scope>
    <source>
        <strain evidence="13 14">6FBBBH3</strain>
    </source>
</reference>
<keyword evidence="5 10" id="KW-0997">Cell inner membrane</keyword>
<evidence type="ECO:0000256" key="10">
    <source>
        <dbReference type="RuleBase" id="RU362123"/>
    </source>
</evidence>
<dbReference type="Gene3D" id="3.30.1150.10">
    <property type="match status" value="1"/>
</dbReference>
<dbReference type="InterPro" id="IPR037682">
    <property type="entry name" value="TonB_C"/>
</dbReference>
<name>A0A2Z6I8Z5_9BURK</name>
<keyword evidence="10" id="KW-0735">Signal-anchor</keyword>
<dbReference type="InterPro" id="IPR003538">
    <property type="entry name" value="TonB"/>
</dbReference>
<feature type="transmembrane region" description="Helical" evidence="10">
    <location>
        <begin position="21"/>
        <end position="41"/>
    </location>
</feature>
<keyword evidence="14" id="KW-1185">Reference proteome</keyword>
<evidence type="ECO:0000313" key="13">
    <source>
        <dbReference type="EMBL" id="BBF22879.1"/>
    </source>
</evidence>
<keyword evidence="6 10" id="KW-0812">Transmembrane</keyword>
<evidence type="ECO:0000259" key="12">
    <source>
        <dbReference type="PROSITE" id="PS52015"/>
    </source>
</evidence>
<evidence type="ECO:0000256" key="8">
    <source>
        <dbReference type="ARBA" id="ARBA00022989"/>
    </source>
</evidence>
<dbReference type="GO" id="GO:0015891">
    <property type="term" value="P:siderophore transport"/>
    <property type="evidence" value="ECO:0007669"/>
    <property type="project" value="InterPro"/>
</dbReference>
<keyword evidence="7 10" id="KW-0653">Protein transport</keyword>
<dbReference type="Pfam" id="PF03544">
    <property type="entry name" value="TonB_C"/>
    <property type="match status" value="1"/>
</dbReference>
<dbReference type="RefSeq" id="WP_120176545.1">
    <property type="nucleotide sequence ID" value="NZ_AP018786.1"/>
</dbReference>
<dbReference type="PRINTS" id="PR01374">
    <property type="entry name" value="TONBPROTEIN"/>
</dbReference>
<dbReference type="PANTHER" id="PTHR33446">
    <property type="entry name" value="PROTEIN TONB-RELATED"/>
    <property type="match status" value="1"/>
</dbReference>
<dbReference type="NCBIfam" id="TIGR01352">
    <property type="entry name" value="tonB_Cterm"/>
    <property type="match status" value="1"/>
</dbReference>
<dbReference type="OrthoDB" id="9157323at2"/>
<feature type="compositionally biased region" description="Basic and acidic residues" evidence="11">
    <location>
        <begin position="124"/>
        <end position="154"/>
    </location>
</feature>
<dbReference type="SUPFAM" id="SSF74653">
    <property type="entry name" value="TolA/TonB C-terminal domain"/>
    <property type="match status" value="1"/>
</dbReference>
<dbReference type="GO" id="GO:0015031">
    <property type="term" value="P:protein transport"/>
    <property type="evidence" value="ECO:0007669"/>
    <property type="project" value="UniProtKB-UniRule"/>
</dbReference>
<evidence type="ECO:0000256" key="3">
    <source>
        <dbReference type="ARBA" id="ARBA00022448"/>
    </source>
</evidence>
<dbReference type="KEGG" id="sutt:SUTMEG_07700"/>
<comment type="subcellular location">
    <subcellularLocation>
        <location evidence="1 10">Cell inner membrane</location>
        <topology evidence="1 10">Single-pass membrane protein</topology>
        <orientation evidence="1 10">Periplasmic side</orientation>
    </subcellularLocation>
</comment>
<keyword evidence="3 10" id="KW-0813">Transport</keyword>
<feature type="compositionally biased region" description="Low complexity" evidence="11">
    <location>
        <begin position="156"/>
        <end position="169"/>
    </location>
</feature>
<sequence length="290" mass="30530">MKTSPSLPKKHSDARRHRHSFLIACSIYAPLTALAFFGLTVNAPLPAGEPLPMTIAFAQIAGAAAPAGAPAAETAPPEPAEEIVDEPAPELQPEPEPEATPPEPEPEPVPEPESEPEVIPEPAPKPEPKPQPKPKPVEKKVEKPVEKKAPKPEAKPAPAAETPKAATTQPLPPGVVPQTGGTPAAGEAGIATLVHGETNDPFLADVKRLIESNLVYPRKARRFGKEGTALVQFTVANDGRLSELVIHTSSGEGMLDRAALAAVTKAESLWGAPGRTVRLRLPVAFRLKNS</sequence>
<evidence type="ECO:0000256" key="6">
    <source>
        <dbReference type="ARBA" id="ARBA00022692"/>
    </source>
</evidence>
<evidence type="ECO:0000256" key="7">
    <source>
        <dbReference type="ARBA" id="ARBA00022927"/>
    </source>
</evidence>
<keyword evidence="4 10" id="KW-1003">Cell membrane</keyword>
<dbReference type="GO" id="GO:0098797">
    <property type="term" value="C:plasma membrane protein complex"/>
    <property type="evidence" value="ECO:0007669"/>
    <property type="project" value="TreeGrafter"/>
</dbReference>
<keyword evidence="8 10" id="KW-1133">Transmembrane helix</keyword>
<gene>
    <name evidence="13" type="ORF">SUTMEG_07700</name>
</gene>
<proteinExistence type="inferred from homology"/>
<dbReference type="GO" id="GO:0055085">
    <property type="term" value="P:transmembrane transport"/>
    <property type="evidence" value="ECO:0007669"/>
    <property type="project" value="InterPro"/>
</dbReference>
<dbReference type="GO" id="GO:0031992">
    <property type="term" value="F:energy transducer activity"/>
    <property type="evidence" value="ECO:0007669"/>
    <property type="project" value="InterPro"/>
</dbReference>